<dbReference type="InterPro" id="IPR013320">
    <property type="entry name" value="ConA-like_dom_sf"/>
</dbReference>
<dbReference type="Proteomes" id="UP000624709">
    <property type="component" value="Unassembled WGS sequence"/>
</dbReference>
<feature type="signal peptide" evidence="1">
    <location>
        <begin position="1"/>
        <end position="21"/>
    </location>
</feature>
<dbReference type="Gene3D" id="2.60.120.200">
    <property type="match status" value="2"/>
</dbReference>
<reference evidence="2 3" key="1">
    <citation type="submission" date="2021-01" db="EMBL/GenBank/DDBJ databases">
        <title>Whole genome shotgun sequence of Actinoplanes palleronii NBRC 14916.</title>
        <authorList>
            <person name="Komaki H."/>
            <person name="Tamura T."/>
        </authorList>
    </citation>
    <scope>NUCLEOTIDE SEQUENCE [LARGE SCALE GENOMIC DNA]</scope>
    <source>
        <strain evidence="2 3">NBRC 14916</strain>
    </source>
</reference>
<protein>
    <submittedName>
        <fullName evidence="2">Uncharacterized protein</fullName>
    </submittedName>
</protein>
<dbReference type="SUPFAM" id="SSF49899">
    <property type="entry name" value="Concanavalin A-like lectins/glucanases"/>
    <property type="match status" value="1"/>
</dbReference>
<name>A0ABQ4BMB9_9ACTN</name>
<gene>
    <name evidence="2" type="ORF">Apa02nite_079300</name>
</gene>
<sequence>MRRSYLFSAGLLLMVPAPVAAGPDFEWVNFAPAATMHFNGSAAIAKAGPSRWPILRLTDGGRRQTGSAWLGERIDLTGSFDTTFEVLLHHGTAGAADIAFVLRADRPQRDRTLAVEFDDHVALVLTRDHRQPLATAEAPVPLFGAPFRARVVYRAIRHDLRVYLGGPGGEAEPHLVINRTVDLTDRLGAATAWIGFTGASGHRTAKQDILNWSLHT</sequence>
<accession>A0ABQ4BMB9</accession>
<evidence type="ECO:0000313" key="3">
    <source>
        <dbReference type="Proteomes" id="UP000624709"/>
    </source>
</evidence>
<dbReference type="InterPro" id="IPR056573">
    <property type="entry name" value="Lectin_L-type_dom"/>
</dbReference>
<comment type="caution">
    <text evidence="2">The sequence shown here is derived from an EMBL/GenBank/DDBJ whole genome shotgun (WGS) entry which is preliminary data.</text>
</comment>
<dbReference type="CDD" id="cd01951">
    <property type="entry name" value="lectin_L-type"/>
    <property type="match status" value="1"/>
</dbReference>
<proteinExistence type="predicted"/>
<organism evidence="2 3">
    <name type="scientific">Actinoplanes palleronii</name>
    <dbReference type="NCBI Taxonomy" id="113570"/>
    <lineage>
        <taxon>Bacteria</taxon>
        <taxon>Bacillati</taxon>
        <taxon>Actinomycetota</taxon>
        <taxon>Actinomycetes</taxon>
        <taxon>Micromonosporales</taxon>
        <taxon>Micromonosporaceae</taxon>
        <taxon>Actinoplanes</taxon>
    </lineage>
</organism>
<keyword evidence="3" id="KW-1185">Reference proteome</keyword>
<dbReference type="EMBL" id="BOMS01000134">
    <property type="protein sequence ID" value="GIE71822.1"/>
    <property type="molecule type" value="Genomic_DNA"/>
</dbReference>
<feature type="chain" id="PRO_5047400526" evidence="1">
    <location>
        <begin position="22"/>
        <end position="216"/>
    </location>
</feature>
<keyword evidence="1" id="KW-0732">Signal</keyword>
<evidence type="ECO:0000256" key="1">
    <source>
        <dbReference type="SAM" id="SignalP"/>
    </source>
</evidence>
<evidence type="ECO:0000313" key="2">
    <source>
        <dbReference type="EMBL" id="GIE71822.1"/>
    </source>
</evidence>